<organism evidence="2 3">
    <name type="scientific">Cirrhinus molitorella</name>
    <name type="common">mud carp</name>
    <dbReference type="NCBI Taxonomy" id="172907"/>
    <lineage>
        <taxon>Eukaryota</taxon>
        <taxon>Metazoa</taxon>
        <taxon>Chordata</taxon>
        <taxon>Craniata</taxon>
        <taxon>Vertebrata</taxon>
        <taxon>Euteleostomi</taxon>
        <taxon>Actinopterygii</taxon>
        <taxon>Neopterygii</taxon>
        <taxon>Teleostei</taxon>
        <taxon>Ostariophysi</taxon>
        <taxon>Cypriniformes</taxon>
        <taxon>Cyprinidae</taxon>
        <taxon>Labeoninae</taxon>
        <taxon>Labeonini</taxon>
        <taxon>Cirrhinus</taxon>
    </lineage>
</organism>
<dbReference type="EMBL" id="JAUYZG010000023">
    <property type="protein sequence ID" value="KAK2870822.1"/>
    <property type="molecule type" value="Genomic_DNA"/>
</dbReference>
<evidence type="ECO:0000313" key="2">
    <source>
        <dbReference type="EMBL" id="KAK2870822.1"/>
    </source>
</evidence>
<evidence type="ECO:0000313" key="3">
    <source>
        <dbReference type="Proteomes" id="UP001187343"/>
    </source>
</evidence>
<dbReference type="Proteomes" id="UP001187343">
    <property type="component" value="Unassembled WGS sequence"/>
</dbReference>
<dbReference type="AlphaFoldDB" id="A0AA88PDS2"/>
<evidence type="ECO:0000256" key="1">
    <source>
        <dbReference type="SAM" id="MobiDB-lite"/>
    </source>
</evidence>
<feature type="region of interest" description="Disordered" evidence="1">
    <location>
        <begin position="90"/>
        <end position="122"/>
    </location>
</feature>
<comment type="caution">
    <text evidence="2">The sequence shown here is derived from an EMBL/GenBank/DDBJ whole genome shotgun (WGS) entry which is preliminary data.</text>
</comment>
<gene>
    <name evidence="2" type="ORF">Q8A67_023349</name>
</gene>
<reference evidence="2" key="1">
    <citation type="submission" date="2023-08" db="EMBL/GenBank/DDBJ databases">
        <title>Chromosome-level Genome Assembly of mud carp (Cirrhinus molitorella).</title>
        <authorList>
            <person name="Liu H."/>
        </authorList>
    </citation>
    <scope>NUCLEOTIDE SEQUENCE</scope>
    <source>
        <strain evidence="2">Prfri</strain>
        <tissue evidence="2">Muscle</tissue>
    </source>
</reference>
<accession>A0AA88PDS2</accession>
<sequence length="127" mass="13951">MDRGWDGLSACVQSGSETDYCPATVSNPTRVSPPFSESDKAKRFPHSRPPQLAPHFTAAMHDTSSLQPGEEARLQLPVWGRMKERGVFRHEQERQGGVLLAEPKPIHRQSGGVERSPKFTGSAALLC</sequence>
<keyword evidence="3" id="KW-1185">Reference proteome</keyword>
<name>A0AA88PDS2_9TELE</name>
<feature type="region of interest" description="Disordered" evidence="1">
    <location>
        <begin position="16"/>
        <end position="54"/>
    </location>
</feature>
<protein>
    <submittedName>
        <fullName evidence="2">Uncharacterized protein</fullName>
    </submittedName>
</protein>
<proteinExistence type="predicted"/>